<dbReference type="CDD" id="cd06261">
    <property type="entry name" value="TM_PBP2"/>
    <property type="match status" value="1"/>
</dbReference>
<evidence type="ECO:0000256" key="5">
    <source>
        <dbReference type="ARBA" id="ARBA00022989"/>
    </source>
</evidence>
<dbReference type="GO" id="GO:0055085">
    <property type="term" value="P:transmembrane transport"/>
    <property type="evidence" value="ECO:0007669"/>
    <property type="project" value="InterPro"/>
</dbReference>
<reference evidence="9 10" key="1">
    <citation type="submission" date="2016-09" db="EMBL/GenBank/DDBJ databases">
        <title>Rhizobium oryziradicis sp. nov., isolated from the root of rice.</title>
        <authorList>
            <person name="Zhao J."/>
            <person name="Zhang X."/>
        </authorList>
    </citation>
    <scope>NUCLEOTIDE SEQUENCE [LARGE SCALE GENOMIC DNA]</scope>
    <source>
        <strain evidence="9 10">N19</strain>
    </source>
</reference>
<dbReference type="InterPro" id="IPR051393">
    <property type="entry name" value="ABC_transporter_permease"/>
</dbReference>
<dbReference type="EMBL" id="MKIM01000033">
    <property type="protein sequence ID" value="OLP42469.1"/>
    <property type="molecule type" value="Genomic_DNA"/>
</dbReference>
<keyword evidence="6 7" id="KW-0472">Membrane</keyword>
<evidence type="ECO:0000313" key="9">
    <source>
        <dbReference type="EMBL" id="OLP42469.1"/>
    </source>
</evidence>
<evidence type="ECO:0000256" key="6">
    <source>
        <dbReference type="ARBA" id="ARBA00023136"/>
    </source>
</evidence>
<proteinExistence type="inferred from homology"/>
<dbReference type="PANTHER" id="PTHR30193">
    <property type="entry name" value="ABC TRANSPORTER PERMEASE PROTEIN"/>
    <property type="match status" value="1"/>
</dbReference>
<accession>A0A1Q8ZL55</accession>
<evidence type="ECO:0000256" key="2">
    <source>
        <dbReference type="ARBA" id="ARBA00022448"/>
    </source>
</evidence>
<dbReference type="OrthoDB" id="9773727at2"/>
<evidence type="ECO:0000256" key="4">
    <source>
        <dbReference type="ARBA" id="ARBA00022692"/>
    </source>
</evidence>
<protein>
    <submittedName>
        <fullName evidence="9">Sugar ABC transporter permease</fullName>
    </submittedName>
</protein>
<feature type="transmembrane region" description="Helical" evidence="7">
    <location>
        <begin position="21"/>
        <end position="41"/>
    </location>
</feature>
<comment type="subcellular location">
    <subcellularLocation>
        <location evidence="1 7">Cell membrane</location>
        <topology evidence="1 7">Multi-pass membrane protein</topology>
    </subcellularLocation>
</comment>
<dbReference type="InterPro" id="IPR035906">
    <property type="entry name" value="MetI-like_sf"/>
</dbReference>
<organism evidence="9 10">
    <name type="scientific">Rhizobium oryziradicis</name>
    <dbReference type="NCBI Taxonomy" id="1867956"/>
    <lineage>
        <taxon>Bacteria</taxon>
        <taxon>Pseudomonadati</taxon>
        <taxon>Pseudomonadota</taxon>
        <taxon>Alphaproteobacteria</taxon>
        <taxon>Hyphomicrobiales</taxon>
        <taxon>Rhizobiaceae</taxon>
        <taxon>Rhizobium/Agrobacterium group</taxon>
        <taxon>Rhizobium</taxon>
    </lineage>
</organism>
<evidence type="ECO:0000256" key="1">
    <source>
        <dbReference type="ARBA" id="ARBA00004651"/>
    </source>
</evidence>
<dbReference type="Gene3D" id="1.10.3720.10">
    <property type="entry name" value="MetI-like"/>
    <property type="match status" value="1"/>
</dbReference>
<evidence type="ECO:0000256" key="7">
    <source>
        <dbReference type="RuleBase" id="RU363032"/>
    </source>
</evidence>
<gene>
    <name evidence="9" type="ORF">BJF95_12395</name>
</gene>
<evidence type="ECO:0000313" key="10">
    <source>
        <dbReference type="Proteomes" id="UP000186894"/>
    </source>
</evidence>
<sequence length="301" mass="33225">MSSQDARFGKRGRFSRESLSPWLFLLPALIIFTWFKFYPMLSGLQMSFYDVQFYSASKWVGFANFTRAFASEDLAIAVGHTAIYVIFSLVFSIIFAFALALGLEGPARHLGIIRTAIFLPAITSAAVLAQVWQLIFNSAPYGVVNTLIGYLGIAPQGFLSDPHQALGTLVLLEVWKDTPYDMMIFIAGLAGINRELYDAADVDGAGWWRKLLHVTLPGSIPAISVVIILSLIRGFRVFAEVYATTGGGPAGSTETIMTYIYKAGFNEFNYGYASAVSFLLLIFTILLTLIHLRLKAWIAKD</sequence>
<dbReference type="GO" id="GO:0005886">
    <property type="term" value="C:plasma membrane"/>
    <property type="evidence" value="ECO:0007669"/>
    <property type="project" value="UniProtKB-SubCell"/>
</dbReference>
<feature type="transmembrane region" description="Helical" evidence="7">
    <location>
        <begin position="211"/>
        <end position="232"/>
    </location>
</feature>
<keyword evidence="10" id="KW-1185">Reference proteome</keyword>
<comment type="caution">
    <text evidence="9">The sequence shown here is derived from an EMBL/GenBank/DDBJ whole genome shotgun (WGS) entry which is preliminary data.</text>
</comment>
<name>A0A1Q8ZL55_9HYPH</name>
<dbReference type="PANTHER" id="PTHR30193:SF37">
    <property type="entry name" value="INNER MEMBRANE ABC TRANSPORTER PERMEASE PROTEIN YCJO"/>
    <property type="match status" value="1"/>
</dbReference>
<dbReference type="STRING" id="1867956.BJF95_12395"/>
<keyword evidence="4 7" id="KW-0812">Transmembrane</keyword>
<feature type="transmembrane region" description="Helical" evidence="7">
    <location>
        <begin position="82"/>
        <end position="103"/>
    </location>
</feature>
<dbReference type="SUPFAM" id="SSF161098">
    <property type="entry name" value="MetI-like"/>
    <property type="match status" value="1"/>
</dbReference>
<comment type="similarity">
    <text evidence="7">Belongs to the binding-protein-dependent transport system permease family.</text>
</comment>
<keyword evidence="3" id="KW-1003">Cell membrane</keyword>
<dbReference type="PROSITE" id="PS50928">
    <property type="entry name" value="ABC_TM1"/>
    <property type="match status" value="1"/>
</dbReference>
<evidence type="ECO:0000256" key="3">
    <source>
        <dbReference type="ARBA" id="ARBA00022475"/>
    </source>
</evidence>
<dbReference type="Proteomes" id="UP000186894">
    <property type="component" value="Unassembled WGS sequence"/>
</dbReference>
<keyword evidence="5 7" id="KW-1133">Transmembrane helix</keyword>
<evidence type="ECO:0000259" key="8">
    <source>
        <dbReference type="PROSITE" id="PS50928"/>
    </source>
</evidence>
<feature type="transmembrane region" description="Helical" evidence="7">
    <location>
        <begin position="115"/>
        <end position="135"/>
    </location>
</feature>
<feature type="domain" description="ABC transmembrane type-1" evidence="8">
    <location>
        <begin position="78"/>
        <end position="291"/>
    </location>
</feature>
<dbReference type="Pfam" id="PF00528">
    <property type="entry name" value="BPD_transp_1"/>
    <property type="match status" value="1"/>
</dbReference>
<dbReference type="InterPro" id="IPR000515">
    <property type="entry name" value="MetI-like"/>
</dbReference>
<keyword evidence="2 7" id="KW-0813">Transport</keyword>
<feature type="transmembrane region" description="Helical" evidence="7">
    <location>
        <begin position="270"/>
        <end position="292"/>
    </location>
</feature>
<dbReference type="AlphaFoldDB" id="A0A1Q8ZL55"/>